<gene>
    <name evidence="1" type="ORF">S12H4_28596</name>
</gene>
<name>X1SCP9_9ZZZZ</name>
<evidence type="ECO:0000313" key="1">
    <source>
        <dbReference type="EMBL" id="GAI90802.1"/>
    </source>
</evidence>
<sequence length="80" mass="9601">MTSNFLWFFFRKPLNIDSSKEIYRLIDNLLDHSTASIRNSIDQYDFDKFHEEKNIESDIESNSSYVELGIEIIKKMEDFK</sequence>
<protein>
    <submittedName>
        <fullName evidence="1">Uncharacterized protein</fullName>
    </submittedName>
</protein>
<dbReference type="AlphaFoldDB" id="X1SCP9"/>
<proteinExistence type="predicted"/>
<dbReference type="EMBL" id="BARW01016417">
    <property type="protein sequence ID" value="GAI90802.1"/>
    <property type="molecule type" value="Genomic_DNA"/>
</dbReference>
<comment type="caution">
    <text evidence="1">The sequence shown here is derived from an EMBL/GenBank/DDBJ whole genome shotgun (WGS) entry which is preliminary data.</text>
</comment>
<reference evidence="1" key="1">
    <citation type="journal article" date="2014" name="Front. Microbiol.">
        <title>High frequency of phylogenetically diverse reductive dehalogenase-homologous genes in deep subseafloor sedimentary metagenomes.</title>
        <authorList>
            <person name="Kawai M."/>
            <person name="Futagami T."/>
            <person name="Toyoda A."/>
            <person name="Takaki Y."/>
            <person name="Nishi S."/>
            <person name="Hori S."/>
            <person name="Arai W."/>
            <person name="Tsubouchi T."/>
            <person name="Morono Y."/>
            <person name="Uchiyama I."/>
            <person name="Ito T."/>
            <person name="Fujiyama A."/>
            <person name="Inagaki F."/>
            <person name="Takami H."/>
        </authorList>
    </citation>
    <scope>NUCLEOTIDE SEQUENCE</scope>
    <source>
        <strain evidence="1">Expedition CK06-06</strain>
    </source>
</reference>
<organism evidence="1">
    <name type="scientific">marine sediment metagenome</name>
    <dbReference type="NCBI Taxonomy" id="412755"/>
    <lineage>
        <taxon>unclassified sequences</taxon>
        <taxon>metagenomes</taxon>
        <taxon>ecological metagenomes</taxon>
    </lineage>
</organism>
<feature type="non-terminal residue" evidence="1">
    <location>
        <position position="80"/>
    </location>
</feature>
<accession>X1SCP9</accession>